<evidence type="ECO:0008006" key="4">
    <source>
        <dbReference type="Google" id="ProtNLM"/>
    </source>
</evidence>
<accession>A0AAW9CPB3</accession>
<dbReference type="Proteomes" id="UP001272183">
    <property type="component" value="Unassembled WGS sequence"/>
</dbReference>
<sequence>MMVFVEDDQVRMRHGVPAARADHQLRVGEDRHPVGPEARDVPFQAWQPAVGDGP</sequence>
<organism evidence="2 3">
    <name type="scientific">Bifidobacterium longum</name>
    <dbReference type="NCBI Taxonomy" id="216816"/>
    <lineage>
        <taxon>Bacteria</taxon>
        <taxon>Bacillati</taxon>
        <taxon>Actinomycetota</taxon>
        <taxon>Actinomycetes</taxon>
        <taxon>Bifidobacteriales</taxon>
        <taxon>Bifidobacteriaceae</taxon>
        <taxon>Bifidobacterium</taxon>
    </lineage>
</organism>
<dbReference type="EMBL" id="JAWUDL010000009">
    <property type="protein sequence ID" value="MDW7546416.1"/>
    <property type="molecule type" value="Genomic_DNA"/>
</dbReference>
<comment type="caution">
    <text evidence="2">The sequence shown here is derived from an EMBL/GenBank/DDBJ whole genome shotgun (WGS) entry which is preliminary data.</text>
</comment>
<protein>
    <recommendedName>
        <fullName evidence="4">Transposase</fullName>
    </recommendedName>
</protein>
<dbReference type="AlphaFoldDB" id="A0AAW9CPB3"/>
<reference evidence="2" key="1">
    <citation type="submission" date="2023-10" db="EMBL/GenBank/DDBJ databases">
        <title>Supernatant from a Refined Defined Microbial Community Protects Mice from Clostridioides difficile Infection.</title>
        <authorList>
            <person name="Douchant K."/>
            <person name="He S.-M."/>
            <person name="Noordhof C."/>
            <person name="Greenlaw J."/>
            <person name="Schroeter K."/>
            <person name="Vancuren S.J."/>
            <person name="Sjaarda C."/>
            <person name="Allen-Vercoe E."/>
            <person name="Gloor G.B."/>
            <person name="Vanner S.J."/>
            <person name="Petrof E.O."/>
            <person name="Sheth P.M."/>
            <person name="Guzman M."/>
        </authorList>
    </citation>
    <scope>NUCLEOTIDE SEQUENCE</scope>
    <source>
        <strain evidence="2">16-6-I_4_FM</strain>
    </source>
</reference>
<evidence type="ECO:0000313" key="2">
    <source>
        <dbReference type="EMBL" id="MDW7546416.1"/>
    </source>
</evidence>
<proteinExistence type="predicted"/>
<name>A0AAW9CPB3_BIFLN</name>
<feature type="compositionally biased region" description="Basic and acidic residues" evidence="1">
    <location>
        <begin position="20"/>
        <end position="40"/>
    </location>
</feature>
<evidence type="ECO:0000256" key="1">
    <source>
        <dbReference type="SAM" id="MobiDB-lite"/>
    </source>
</evidence>
<gene>
    <name evidence="2" type="ORF">SCX10_06210</name>
</gene>
<feature type="region of interest" description="Disordered" evidence="1">
    <location>
        <begin position="15"/>
        <end position="42"/>
    </location>
</feature>
<evidence type="ECO:0000313" key="3">
    <source>
        <dbReference type="Proteomes" id="UP001272183"/>
    </source>
</evidence>